<accession>A0A0A9H583</accession>
<dbReference type="EMBL" id="GBRH01169868">
    <property type="protein sequence ID" value="JAE28028.1"/>
    <property type="molecule type" value="Transcribed_RNA"/>
</dbReference>
<protein>
    <recommendedName>
        <fullName evidence="1">Nop domain-containing protein</fullName>
    </recommendedName>
</protein>
<reference evidence="2" key="2">
    <citation type="journal article" date="2015" name="Data Brief">
        <title>Shoot transcriptome of the giant reed, Arundo donax.</title>
        <authorList>
            <person name="Barrero R.A."/>
            <person name="Guerrero F.D."/>
            <person name="Moolhuijzen P."/>
            <person name="Goolsby J.A."/>
            <person name="Tidwell J."/>
            <person name="Bellgard S.E."/>
            <person name="Bellgard M.I."/>
        </authorList>
    </citation>
    <scope>NUCLEOTIDE SEQUENCE</scope>
    <source>
        <tissue evidence="2">Shoot tissue taken approximately 20 cm above the soil surface</tissue>
    </source>
</reference>
<evidence type="ECO:0000259" key="1">
    <source>
        <dbReference type="PROSITE" id="PS51358"/>
    </source>
</evidence>
<name>A0A0A9H583_ARUDO</name>
<organism evidence="2">
    <name type="scientific">Arundo donax</name>
    <name type="common">Giant reed</name>
    <name type="synonym">Donax arundinaceus</name>
    <dbReference type="NCBI Taxonomy" id="35708"/>
    <lineage>
        <taxon>Eukaryota</taxon>
        <taxon>Viridiplantae</taxon>
        <taxon>Streptophyta</taxon>
        <taxon>Embryophyta</taxon>
        <taxon>Tracheophyta</taxon>
        <taxon>Spermatophyta</taxon>
        <taxon>Magnoliopsida</taxon>
        <taxon>Liliopsida</taxon>
        <taxon>Poales</taxon>
        <taxon>Poaceae</taxon>
        <taxon>PACMAD clade</taxon>
        <taxon>Arundinoideae</taxon>
        <taxon>Arundineae</taxon>
        <taxon>Arundo</taxon>
    </lineage>
</organism>
<dbReference type="GO" id="GO:0071011">
    <property type="term" value="C:precatalytic spliceosome"/>
    <property type="evidence" value="ECO:0007669"/>
    <property type="project" value="TreeGrafter"/>
</dbReference>
<dbReference type="PANTHER" id="PTHR13904:SF0">
    <property type="entry name" value="U4_U6 SMALL NUCLEAR RIBONUCLEOPROTEIN PRP31"/>
    <property type="match status" value="1"/>
</dbReference>
<dbReference type="GO" id="GO:0005687">
    <property type="term" value="C:U4 snRNP"/>
    <property type="evidence" value="ECO:0007669"/>
    <property type="project" value="TreeGrafter"/>
</dbReference>
<dbReference type="PANTHER" id="PTHR13904">
    <property type="entry name" value="PRE-MRNA SPLICING FACTOR PRP31"/>
    <property type="match status" value="1"/>
</dbReference>
<proteinExistence type="predicted"/>
<dbReference type="PROSITE" id="PS51358">
    <property type="entry name" value="NOP"/>
    <property type="match status" value="1"/>
</dbReference>
<feature type="domain" description="Nop" evidence="1">
    <location>
        <begin position="68"/>
        <end position="139"/>
    </location>
</feature>
<dbReference type="GO" id="GO:0000244">
    <property type="term" value="P:spliceosomal tri-snRNP complex assembly"/>
    <property type="evidence" value="ECO:0007669"/>
    <property type="project" value="InterPro"/>
</dbReference>
<dbReference type="InterPro" id="IPR027105">
    <property type="entry name" value="Prp31"/>
</dbReference>
<dbReference type="InterPro" id="IPR002687">
    <property type="entry name" value="Nop_dom"/>
</dbReference>
<sequence>MDITLVDLKGILPSVDTMWITMAESTTSGEPLSEENLITTIEACDRALNLDVTKKKILYFLESRMGYIAPNLAAIVGSAVASKLMGTAGGLGALAKMPACNVLLLGAKKKNLSGFSSATAQFCVGYLEKTEVFQNIPPL</sequence>
<dbReference type="AlphaFoldDB" id="A0A0A9H583"/>
<evidence type="ECO:0000313" key="2">
    <source>
        <dbReference type="EMBL" id="JAE28028.1"/>
    </source>
</evidence>
<dbReference type="SUPFAM" id="SSF89124">
    <property type="entry name" value="Nop domain"/>
    <property type="match status" value="1"/>
</dbReference>
<reference evidence="2" key="1">
    <citation type="submission" date="2014-09" db="EMBL/GenBank/DDBJ databases">
        <authorList>
            <person name="Magalhaes I.L.F."/>
            <person name="Oliveira U."/>
            <person name="Santos F.R."/>
            <person name="Vidigal T.H.D.A."/>
            <person name="Brescovit A.D."/>
            <person name="Santos A.J."/>
        </authorList>
    </citation>
    <scope>NUCLEOTIDE SEQUENCE</scope>
    <source>
        <tissue evidence="2">Shoot tissue taken approximately 20 cm above the soil surface</tissue>
    </source>
</reference>
<dbReference type="InterPro" id="IPR042239">
    <property type="entry name" value="Nop_C"/>
</dbReference>
<dbReference type="InterPro" id="IPR036070">
    <property type="entry name" value="Nop_dom_sf"/>
</dbReference>
<dbReference type="Gene3D" id="1.10.287.4070">
    <property type="match status" value="1"/>
</dbReference>
<dbReference type="Pfam" id="PF01798">
    <property type="entry name" value="Nop"/>
    <property type="match status" value="1"/>
</dbReference>
<dbReference type="Gene3D" id="1.10.246.90">
    <property type="entry name" value="Nop domain"/>
    <property type="match status" value="1"/>
</dbReference>
<dbReference type="GO" id="GO:0046540">
    <property type="term" value="C:U4/U6 x U5 tri-snRNP complex"/>
    <property type="evidence" value="ECO:0007669"/>
    <property type="project" value="InterPro"/>
</dbReference>